<reference evidence="3" key="3">
    <citation type="submission" date="2019-07" db="EMBL/GenBank/DDBJ databases">
        <authorList>
            <person name="Whitman W."/>
            <person name="Huntemann M."/>
            <person name="Clum A."/>
            <person name="Pillay M."/>
            <person name="Palaniappan K."/>
            <person name="Varghese N."/>
            <person name="Mikhailova N."/>
            <person name="Stamatis D."/>
            <person name="Reddy T."/>
            <person name="Daum C."/>
            <person name="Shapiro N."/>
            <person name="Ivanova N."/>
            <person name="Kyrpides N."/>
            <person name="Woyke T."/>
        </authorList>
    </citation>
    <scope>NUCLEOTIDE SEQUENCE</scope>
    <source>
        <strain evidence="3">CGMCC 1.5380</strain>
    </source>
</reference>
<dbReference type="RefSeq" id="WP_114754038.1">
    <property type="nucleotide sequence ID" value="NZ_QQBA01000005.1"/>
</dbReference>
<evidence type="ECO:0000313" key="4">
    <source>
        <dbReference type="Proteomes" id="UP000254518"/>
    </source>
</evidence>
<reference evidence="2 4" key="2">
    <citation type="submission" date="2018-07" db="EMBL/GenBank/DDBJ databases">
        <title>Genomic Encyclopedia of Type Strains, Phase IV (KMG-IV): sequencing the most valuable type-strain genomes for metagenomic binning, comparative biology and taxonomic classification.</title>
        <authorList>
            <person name="Goeker M."/>
        </authorList>
    </citation>
    <scope>NUCLEOTIDE SEQUENCE [LARGE SCALE GENOMIC DNA]</scope>
    <source>
        <strain evidence="2 4">DSM 19728</strain>
    </source>
</reference>
<keyword evidence="1" id="KW-0812">Transmembrane</keyword>
<evidence type="ECO:0000256" key="1">
    <source>
        <dbReference type="SAM" id="Phobius"/>
    </source>
</evidence>
<dbReference type="EMBL" id="VLKX01000005">
    <property type="protein sequence ID" value="TWI48191.1"/>
    <property type="molecule type" value="Genomic_DNA"/>
</dbReference>
<gene>
    <name evidence="2" type="ORF">DFR66_105150</name>
    <name evidence="3" type="ORF">IQ02_01350</name>
</gene>
<feature type="transmembrane region" description="Helical" evidence="1">
    <location>
        <begin position="32"/>
        <end position="51"/>
    </location>
</feature>
<evidence type="ECO:0000313" key="2">
    <source>
        <dbReference type="EMBL" id="RDI56281.1"/>
    </source>
</evidence>
<dbReference type="Proteomes" id="UP000254518">
    <property type="component" value="Unassembled WGS sequence"/>
</dbReference>
<keyword evidence="4" id="KW-1185">Reference proteome</keyword>
<organism evidence="3 5">
    <name type="scientific">Flavobacterium glaciei</name>
    <dbReference type="NCBI Taxonomy" id="386300"/>
    <lineage>
        <taxon>Bacteria</taxon>
        <taxon>Pseudomonadati</taxon>
        <taxon>Bacteroidota</taxon>
        <taxon>Flavobacteriia</taxon>
        <taxon>Flavobacteriales</taxon>
        <taxon>Flavobacteriaceae</taxon>
        <taxon>Flavobacterium</taxon>
    </lineage>
</organism>
<name>A0A562PUS0_9FLAO</name>
<keyword evidence="1" id="KW-1133">Transmembrane helix</keyword>
<sequence>MFFKEKYIIWMIISISFLTILIFSLINEPWSLIVVAILSSIVSSFAVSAFYNMELHNTMDKYEKIGMVDYFETFEEAQEVIRKKIEKAKKVEIYLMYGSTFFKSNSTTLKQFLAKTNSSLTIFLYNTNNPFIDSYGNHWSKDIAGDEYNSKSIVKLIEQVKSNLSSFTELGKNSSFEIFEIIESPISYSYYIVDDYLFFVPSKNTRSKNLKPPVLFFKKTRNKKTMYYKIQKEIELMKSSNELKKI</sequence>
<protein>
    <submittedName>
        <fullName evidence="3">Uncharacterized protein</fullName>
    </submittedName>
</protein>
<keyword evidence="1" id="KW-0472">Membrane</keyword>
<dbReference type="EMBL" id="QQBA01000005">
    <property type="protein sequence ID" value="RDI56281.1"/>
    <property type="molecule type" value="Genomic_DNA"/>
</dbReference>
<accession>A0A562PUS0</accession>
<comment type="caution">
    <text evidence="3">The sequence shown here is derived from an EMBL/GenBank/DDBJ whole genome shotgun (WGS) entry which is preliminary data.</text>
</comment>
<dbReference type="OrthoDB" id="9771198at2"/>
<evidence type="ECO:0000313" key="3">
    <source>
        <dbReference type="EMBL" id="TWI48191.1"/>
    </source>
</evidence>
<reference evidence="3 5" key="1">
    <citation type="journal article" date="2015" name="Stand. Genomic Sci.">
        <title>Genomic Encyclopedia of Bacterial and Archaeal Type Strains, Phase III: the genomes of soil and plant-associated and newly described type strains.</title>
        <authorList>
            <person name="Whitman W.B."/>
            <person name="Woyke T."/>
            <person name="Klenk H.P."/>
            <person name="Zhou Y."/>
            <person name="Lilburn T.G."/>
            <person name="Beck B.J."/>
            <person name="De Vos P."/>
            <person name="Vandamme P."/>
            <person name="Eisen J.A."/>
            <person name="Garrity G."/>
            <person name="Hugenholtz P."/>
            <person name="Kyrpides N.C."/>
        </authorList>
    </citation>
    <scope>NUCLEOTIDE SEQUENCE [LARGE SCALE GENOMIC DNA]</scope>
    <source>
        <strain evidence="3 5">CGMCC 1.5380</strain>
    </source>
</reference>
<proteinExistence type="predicted"/>
<evidence type="ECO:0000313" key="5">
    <source>
        <dbReference type="Proteomes" id="UP000321392"/>
    </source>
</evidence>
<feature type="transmembrane region" description="Helical" evidence="1">
    <location>
        <begin position="7"/>
        <end position="26"/>
    </location>
</feature>
<dbReference type="Proteomes" id="UP000321392">
    <property type="component" value="Unassembled WGS sequence"/>
</dbReference>
<dbReference type="AlphaFoldDB" id="A0A562PUS0"/>